<dbReference type="KEGG" id="taer:GT409_06310"/>
<dbReference type="InterPro" id="IPR004323">
    <property type="entry name" value="Ion_tolerance_CutA"/>
</dbReference>
<gene>
    <name evidence="2" type="ORF">GT409_06310</name>
</gene>
<dbReference type="SUPFAM" id="SSF54913">
    <property type="entry name" value="GlnB-like"/>
    <property type="match status" value="1"/>
</dbReference>
<dbReference type="GO" id="GO:0005507">
    <property type="term" value="F:copper ion binding"/>
    <property type="evidence" value="ECO:0007669"/>
    <property type="project" value="TreeGrafter"/>
</dbReference>
<proteinExistence type="inferred from homology"/>
<comment type="similarity">
    <text evidence="1">Belongs to the CutA family.</text>
</comment>
<dbReference type="PANTHER" id="PTHR23419">
    <property type="entry name" value="DIVALENT CATION TOLERANCE CUTA-RELATED"/>
    <property type="match status" value="1"/>
</dbReference>
<reference evidence="2 3" key="1">
    <citation type="submission" date="2020-01" db="EMBL/GenBank/DDBJ databases">
        <title>Ponticoccus aerotolerans gen. nov., sp. nov., an anaerobic bacterium and proposal of Ponticoccusceae fam. nov., Ponticoccusles ord. nov. and Ponticoccuse classis nov. in the phylum Kiritimatiellaeota.</title>
        <authorList>
            <person name="Zhou L.Y."/>
            <person name="Du Z.J."/>
        </authorList>
    </citation>
    <scope>NUCLEOTIDE SEQUENCE [LARGE SCALE GENOMIC DNA]</scope>
    <source>
        <strain evidence="2 3">S-5007</strain>
    </source>
</reference>
<dbReference type="AlphaFoldDB" id="A0A6P1M7N9"/>
<evidence type="ECO:0000256" key="1">
    <source>
        <dbReference type="ARBA" id="ARBA00010169"/>
    </source>
</evidence>
<dbReference type="RefSeq" id="WP_160628041.1">
    <property type="nucleotide sequence ID" value="NZ_CP047593.1"/>
</dbReference>
<dbReference type="Proteomes" id="UP000464954">
    <property type="component" value="Chromosome"/>
</dbReference>
<dbReference type="EMBL" id="CP047593">
    <property type="protein sequence ID" value="QHI69073.1"/>
    <property type="molecule type" value="Genomic_DNA"/>
</dbReference>
<name>A0A6P1M7N9_9BACT</name>
<accession>A0A6P1M7N9</accession>
<evidence type="ECO:0000313" key="2">
    <source>
        <dbReference type="EMBL" id="QHI69073.1"/>
    </source>
</evidence>
<dbReference type="GO" id="GO:0010038">
    <property type="term" value="P:response to metal ion"/>
    <property type="evidence" value="ECO:0007669"/>
    <property type="project" value="InterPro"/>
</dbReference>
<dbReference type="PANTHER" id="PTHR23419:SF8">
    <property type="entry name" value="FI09726P"/>
    <property type="match status" value="1"/>
</dbReference>
<dbReference type="Pfam" id="PF03091">
    <property type="entry name" value="CutA1"/>
    <property type="match status" value="1"/>
</dbReference>
<protein>
    <submittedName>
        <fullName evidence="2">Divalent cation tolerance protein CutA</fullName>
    </submittedName>
</protein>
<dbReference type="InterPro" id="IPR011322">
    <property type="entry name" value="N-reg_PII-like_a/b"/>
</dbReference>
<sequence length="103" mass="11576">MDIKLAYVTVGSREEAERIAEAVVTEKLAACANILSGVRSVFEWQGSICREDETLLLLKTVAEQSEKLVVRIKEMHSYECPCIVFLSLEGGNPDFLDWIRNSL</sequence>
<dbReference type="Gene3D" id="3.30.70.120">
    <property type="match status" value="1"/>
</dbReference>
<keyword evidence="3" id="KW-1185">Reference proteome</keyword>
<dbReference type="InterPro" id="IPR015867">
    <property type="entry name" value="N-reg_PII/ATP_PRibTrfase_C"/>
</dbReference>
<evidence type="ECO:0000313" key="3">
    <source>
        <dbReference type="Proteomes" id="UP000464954"/>
    </source>
</evidence>
<organism evidence="2 3">
    <name type="scientific">Tichowtungia aerotolerans</name>
    <dbReference type="NCBI Taxonomy" id="2697043"/>
    <lineage>
        <taxon>Bacteria</taxon>
        <taxon>Pseudomonadati</taxon>
        <taxon>Kiritimatiellota</taxon>
        <taxon>Tichowtungiia</taxon>
        <taxon>Tichowtungiales</taxon>
        <taxon>Tichowtungiaceae</taxon>
        <taxon>Tichowtungia</taxon>
    </lineage>
</organism>